<comment type="subcellular location">
    <subcellularLocation>
        <location evidence="1">Cell membrane</location>
        <topology evidence="1">Multi-pass membrane protein</topology>
    </subcellularLocation>
</comment>
<feature type="transmembrane region" description="Helical" evidence="7">
    <location>
        <begin position="357"/>
        <end position="376"/>
    </location>
</feature>
<dbReference type="Proteomes" id="UP000602260">
    <property type="component" value="Unassembled WGS sequence"/>
</dbReference>
<evidence type="ECO:0000256" key="3">
    <source>
        <dbReference type="ARBA" id="ARBA00022475"/>
    </source>
</evidence>
<feature type="transmembrane region" description="Helical" evidence="7">
    <location>
        <begin position="197"/>
        <end position="217"/>
    </location>
</feature>
<dbReference type="NCBIfam" id="TIGR00797">
    <property type="entry name" value="matE"/>
    <property type="match status" value="1"/>
</dbReference>
<accession>A0A8J6M4X6</accession>
<evidence type="ECO:0000256" key="6">
    <source>
        <dbReference type="ARBA" id="ARBA00023136"/>
    </source>
</evidence>
<evidence type="ECO:0000256" key="2">
    <source>
        <dbReference type="ARBA" id="ARBA00022448"/>
    </source>
</evidence>
<dbReference type="PANTHER" id="PTHR42925:SF2">
    <property type="entry name" value="NA+ DRIVEN MULTIDRUG EFFLUX PUMP"/>
    <property type="match status" value="1"/>
</dbReference>
<keyword evidence="2" id="KW-0813">Transport</keyword>
<dbReference type="InterPro" id="IPR048279">
    <property type="entry name" value="MdtK-like"/>
</dbReference>
<proteinExistence type="predicted"/>
<keyword evidence="4 7" id="KW-0812">Transmembrane</keyword>
<sequence length="466" mass="50245">MFSYMKQRPGFYKEVVALATPIVLQNLITSALGMADTFMVGMLGETPMAAVALANIPLYVVQLFIFGVQSGATVLLSQYWGKQDMGAINRVMGVSIWIAVSITALFAGILLVCPIPFLSLFGNQGEVIALAAQYGKLAGLSYVFSALTMMYVTAYRSMERPQLGLYILMVSMTLNTFLNWVFIFGNLGAPALGVRGAALATLIARSAELVIVVVHLLTTKFFRVQPALVLLPGLDMLKRFVRYGGPVVCNETLWGLGTSMFATVMGHMEGSTEILAAYTIAGNVEKICMVFSFGIAATAAIIIGREIGAGRTDQVYNTGLTLNTLAALCGACLGVLLWLFARFVAPVWVFPLFHLSEGAESVATMMITVMALYMTLKDFNSVNIVGVLRGGGDVRAATLIDIGPLWTCAIPYAAICGLVLRLPVLWVYLAFPLEQVIKCSMGISRLRSGKWVRDVTAVHPLAKALD</sequence>
<evidence type="ECO:0000256" key="1">
    <source>
        <dbReference type="ARBA" id="ARBA00004651"/>
    </source>
</evidence>
<organism evidence="8 9">
    <name type="scientific">Flintibacter faecis</name>
    <dbReference type="NCBI Taxonomy" id="2763047"/>
    <lineage>
        <taxon>Bacteria</taxon>
        <taxon>Bacillati</taxon>
        <taxon>Bacillota</taxon>
        <taxon>Clostridia</taxon>
        <taxon>Eubacteriales</taxon>
        <taxon>Flintibacter</taxon>
    </lineage>
</organism>
<reference evidence="8" key="1">
    <citation type="submission" date="2020-08" db="EMBL/GenBank/DDBJ databases">
        <title>Genome public.</title>
        <authorList>
            <person name="Liu C."/>
            <person name="Sun Q."/>
        </authorList>
    </citation>
    <scope>NUCLEOTIDE SEQUENCE</scope>
    <source>
        <strain evidence="8">BX5</strain>
    </source>
</reference>
<dbReference type="GO" id="GO:0015297">
    <property type="term" value="F:antiporter activity"/>
    <property type="evidence" value="ECO:0007669"/>
    <property type="project" value="InterPro"/>
</dbReference>
<evidence type="ECO:0000256" key="4">
    <source>
        <dbReference type="ARBA" id="ARBA00022692"/>
    </source>
</evidence>
<comment type="caution">
    <text evidence="8">The sequence shown here is derived from an EMBL/GenBank/DDBJ whole genome shotgun (WGS) entry which is preliminary data.</text>
</comment>
<dbReference type="GO" id="GO:0042910">
    <property type="term" value="F:xenobiotic transmembrane transporter activity"/>
    <property type="evidence" value="ECO:0007669"/>
    <property type="project" value="InterPro"/>
</dbReference>
<keyword evidence="3" id="KW-1003">Cell membrane</keyword>
<dbReference type="InterPro" id="IPR047135">
    <property type="entry name" value="YsiQ"/>
</dbReference>
<dbReference type="PIRSF" id="PIRSF006603">
    <property type="entry name" value="DinF"/>
    <property type="match status" value="1"/>
</dbReference>
<feature type="transmembrane region" description="Helical" evidence="7">
    <location>
        <begin position="287"/>
        <end position="304"/>
    </location>
</feature>
<dbReference type="GO" id="GO:0005886">
    <property type="term" value="C:plasma membrane"/>
    <property type="evidence" value="ECO:0007669"/>
    <property type="project" value="UniProtKB-SubCell"/>
</dbReference>
<name>A0A8J6M4X6_9FIRM</name>
<gene>
    <name evidence="8" type="ORF">H8S55_10215</name>
</gene>
<dbReference type="PANTHER" id="PTHR42925">
    <property type="entry name" value="MULTIDRUG AND TOXIN EFFLUX PROTEIN MATE FAMILY"/>
    <property type="match status" value="1"/>
</dbReference>
<feature type="transmembrane region" description="Helical" evidence="7">
    <location>
        <begin position="127"/>
        <end position="151"/>
    </location>
</feature>
<evidence type="ECO:0000256" key="7">
    <source>
        <dbReference type="SAM" id="Phobius"/>
    </source>
</evidence>
<feature type="transmembrane region" description="Helical" evidence="7">
    <location>
        <begin position="409"/>
        <end position="431"/>
    </location>
</feature>
<evidence type="ECO:0000313" key="9">
    <source>
        <dbReference type="Proteomes" id="UP000602260"/>
    </source>
</evidence>
<evidence type="ECO:0000313" key="8">
    <source>
        <dbReference type="EMBL" id="MBC5717692.1"/>
    </source>
</evidence>
<dbReference type="Pfam" id="PF01554">
    <property type="entry name" value="MatE"/>
    <property type="match status" value="2"/>
</dbReference>
<dbReference type="EMBL" id="JACOPN010000007">
    <property type="protein sequence ID" value="MBC5717692.1"/>
    <property type="molecule type" value="Genomic_DNA"/>
</dbReference>
<protein>
    <submittedName>
        <fullName evidence="8">MATE family efflux transporter</fullName>
    </submittedName>
</protein>
<dbReference type="RefSeq" id="WP_186878886.1">
    <property type="nucleotide sequence ID" value="NZ_JACOPN010000007.1"/>
</dbReference>
<evidence type="ECO:0000256" key="5">
    <source>
        <dbReference type="ARBA" id="ARBA00022989"/>
    </source>
</evidence>
<keyword evidence="5 7" id="KW-1133">Transmembrane helix</keyword>
<feature type="transmembrane region" description="Helical" evidence="7">
    <location>
        <begin position="96"/>
        <end position="121"/>
    </location>
</feature>
<feature type="transmembrane region" description="Helical" evidence="7">
    <location>
        <begin position="324"/>
        <end position="345"/>
    </location>
</feature>
<dbReference type="InterPro" id="IPR002528">
    <property type="entry name" value="MATE_fam"/>
</dbReference>
<feature type="transmembrane region" description="Helical" evidence="7">
    <location>
        <begin position="57"/>
        <end position="76"/>
    </location>
</feature>
<keyword evidence="9" id="KW-1185">Reference proteome</keyword>
<keyword evidence="6 7" id="KW-0472">Membrane</keyword>
<feature type="transmembrane region" description="Helical" evidence="7">
    <location>
        <begin position="163"/>
        <end position="185"/>
    </location>
</feature>
<dbReference type="AlphaFoldDB" id="A0A8J6M4X6"/>
<dbReference type="CDD" id="cd13134">
    <property type="entry name" value="MATE_like_8"/>
    <property type="match status" value="1"/>
</dbReference>